<dbReference type="Pfam" id="PF13450">
    <property type="entry name" value="NAD_binding_8"/>
    <property type="match status" value="1"/>
</dbReference>
<comment type="caution">
    <text evidence="8">The sequence shown here is derived from an EMBL/GenBank/DDBJ whole genome shotgun (WGS) entry which is preliminary data.</text>
</comment>
<dbReference type="GO" id="GO:0071949">
    <property type="term" value="F:FAD binding"/>
    <property type="evidence" value="ECO:0007669"/>
    <property type="project" value="InterPro"/>
</dbReference>
<evidence type="ECO:0000259" key="7">
    <source>
        <dbReference type="Pfam" id="PF01494"/>
    </source>
</evidence>
<evidence type="ECO:0000313" key="9">
    <source>
        <dbReference type="Proteomes" id="UP000236621"/>
    </source>
</evidence>
<dbReference type="PANTHER" id="PTHR13789">
    <property type="entry name" value="MONOOXYGENASE"/>
    <property type="match status" value="1"/>
</dbReference>
<dbReference type="PRINTS" id="PR00420">
    <property type="entry name" value="RNGMNOXGNASE"/>
</dbReference>
<dbReference type="EMBL" id="NRSZ01000697">
    <property type="protein sequence ID" value="PNY25649.1"/>
    <property type="molecule type" value="Genomic_DNA"/>
</dbReference>
<dbReference type="Pfam" id="PF06314">
    <property type="entry name" value="ADC"/>
    <property type="match status" value="1"/>
</dbReference>
<feature type="compositionally biased region" description="Basic and acidic residues" evidence="6">
    <location>
        <begin position="641"/>
        <end position="650"/>
    </location>
</feature>
<keyword evidence="4" id="KW-0560">Oxidoreductase</keyword>
<gene>
    <name evidence="8" type="ORF">TCAP_04414</name>
</gene>
<keyword evidence="9" id="KW-1185">Reference proteome</keyword>
<comment type="similarity">
    <text evidence="1">Belongs to the paxM FAD-dependent monooxygenase family.</text>
</comment>
<dbReference type="STRING" id="45235.A0A2K3QDP1"/>
<dbReference type="GO" id="GO:0004497">
    <property type="term" value="F:monooxygenase activity"/>
    <property type="evidence" value="ECO:0007669"/>
    <property type="project" value="UniProtKB-KW"/>
</dbReference>
<feature type="region of interest" description="Disordered" evidence="6">
    <location>
        <begin position="615"/>
        <end position="656"/>
    </location>
</feature>
<evidence type="ECO:0000256" key="3">
    <source>
        <dbReference type="ARBA" id="ARBA00022827"/>
    </source>
</evidence>
<feature type="domain" description="FAD-binding" evidence="7">
    <location>
        <begin position="156"/>
        <end position="359"/>
    </location>
</feature>
<evidence type="ECO:0000256" key="2">
    <source>
        <dbReference type="ARBA" id="ARBA00022630"/>
    </source>
</evidence>
<dbReference type="Proteomes" id="UP000236621">
    <property type="component" value="Unassembled WGS sequence"/>
</dbReference>
<evidence type="ECO:0000256" key="1">
    <source>
        <dbReference type="ARBA" id="ARBA00007992"/>
    </source>
</evidence>
<dbReference type="InterPro" id="IPR036188">
    <property type="entry name" value="FAD/NAD-bd_sf"/>
</dbReference>
<name>A0A2K3QDP1_9HYPO</name>
<accession>A0A2K3QDP1</accession>
<dbReference type="OrthoDB" id="1047367at2759"/>
<dbReference type="SUPFAM" id="SSF51905">
    <property type="entry name" value="FAD/NAD(P)-binding domain"/>
    <property type="match status" value="1"/>
</dbReference>
<dbReference type="Pfam" id="PF01494">
    <property type="entry name" value="FAD_binding_3"/>
    <property type="match status" value="1"/>
</dbReference>
<reference evidence="8 9" key="1">
    <citation type="submission" date="2017-08" db="EMBL/GenBank/DDBJ databases">
        <title>Harnessing the power of phylogenomics to disentangle the directionality and signatures of interkingdom host jumping in the parasitic fungal genus Tolypocladium.</title>
        <authorList>
            <person name="Quandt C.A."/>
            <person name="Patterson W."/>
            <person name="Spatafora J.W."/>
        </authorList>
    </citation>
    <scope>NUCLEOTIDE SEQUENCE [LARGE SCALE GENOMIC DNA]</scope>
    <source>
        <strain evidence="8 9">CBS 113982</strain>
    </source>
</reference>
<keyword evidence="2" id="KW-0285">Flavoprotein</keyword>
<dbReference type="AlphaFoldDB" id="A0A2K3QDP1"/>
<dbReference type="Gene3D" id="2.40.400.10">
    <property type="entry name" value="Acetoacetate decarboxylase-like"/>
    <property type="match status" value="1"/>
</dbReference>
<keyword evidence="3" id="KW-0274">FAD</keyword>
<dbReference type="PANTHER" id="PTHR13789:SF261">
    <property type="entry name" value="HYDROXYLASE, PUTATIVE (AFU_ORTHOLOGUE AFUA_7G00590)-RELATED"/>
    <property type="match status" value="1"/>
</dbReference>
<dbReference type="GO" id="GO:0016829">
    <property type="term" value="F:lyase activity"/>
    <property type="evidence" value="ECO:0007669"/>
    <property type="project" value="InterPro"/>
</dbReference>
<evidence type="ECO:0000256" key="5">
    <source>
        <dbReference type="ARBA" id="ARBA00023033"/>
    </source>
</evidence>
<evidence type="ECO:0000256" key="4">
    <source>
        <dbReference type="ARBA" id="ARBA00023002"/>
    </source>
</evidence>
<dbReference type="InterPro" id="IPR002938">
    <property type="entry name" value="FAD-bd"/>
</dbReference>
<protein>
    <submittedName>
        <fullName evidence="8">FAD binding domain protein</fullName>
    </submittedName>
</protein>
<dbReference type="InterPro" id="IPR010451">
    <property type="entry name" value="Acetoacetate_decarboxylase"/>
</dbReference>
<dbReference type="SUPFAM" id="SSF160104">
    <property type="entry name" value="Acetoacetate decarboxylase-like"/>
    <property type="match status" value="1"/>
</dbReference>
<organism evidence="8 9">
    <name type="scientific">Tolypocladium capitatum</name>
    <dbReference type="NCBI Taxonomy" id="45235"/>
    <lineage>
        <taxon>Eukaryota</taxon>
        <taxon>Fungi</taxon>
        <taxon>Dikarya</taxon>
        <taxon>Ascomycota</taxon>
        <taxon>Pezizomycotina</taxon>
        <taxon>Sordariomycetes</taxon>
        <taxon>Hypocreomycetidae</taxon>
        <taxon>Hypocreales</taxon>
        <taxon>Ophiocordycipitaceae</taxon>
        <taxon>Tolypocladium</taxon>
    </lineage>
</organism>
<dbReference type="Gene3D" id="3.50.50.60">
    <property type="entry name" value="FAD/NAD(P)-binding domain"/>
    <property type="match status" value="1"/>
</dbReference>
<dbReference type="SUPFAM" id="SSF54373">
    <property type="entry name" value="FAD-linked reductases, C-terminal domain"/>
    <property type="match status" value="1"/>
</dbReference>
<dbReference type="InterPro" id="IPR050493">
    <property type="entry name" value="FAD-dep_Monooxygenase_BioMet"/>
</dbReference>
<dbReference type="InterPro" id="IPR023375">
    <property type="entry name" value="ADC_dom_sf"/>
</dbReference>
<keyword evidence="5" id="KW-0503">Monooxygenase</keyword>
<sequence>MSVTNSDKVHAGLQQAETEKAPLKIIIVGGGIGGLTAAIALRQQGHEVKVLGTHRVSHVSQVYEQSRFANEVGAAVHLVPNAISVLNHLGVSPELHGANELKSDWLLTHRAHFHEHLKSTATSDEGPGMPVQLFRSSKVQRVDADQGIVYLGDGQQDQADAIVGADGVHSACRYAVSDDHPSPHPSGQNTFRFLLDRKELENDAETSSHINPEGVMDSWYSADQKVIVYPCANNQLLNFVCIHPAALTEGLVDADGTKLKEEMLSIFGHFSPIMMSMLRKAEPSDLKLWPLLDMATLPRYNVGRLALIGDAAHPFLPHLGQGAAMAIEDGAAVGIMLSQGVTSNEVPERLALYNEARYERDCLAQAYTRLTGQDGIKPSEGDTSKLNLNNTFEYFVPHDEVHASTQILRQYLWKQHKSLRWRQPTVFGPMPGPRQIPKECSQGSVPSSVTTATMRLKTSATLLQNLFPNEAYSFSRGASIAEMSFSVQEFRNLAWLGGGGYNRFSLYIHDVRYTKQDGTHTYGYYCPVTFEDSVDSIITGREELGWPKLYSEIDIQRPSKESMEVSISWRGAKWASFWLHGLHEANSEAKNTLTDGHEDPSTMENGLLLHRFMPSSSQISSPEPDAEYDVFIPKPSGGDESEGHASKDDTTSDPAELVSKEAGVQVLTLGWEKLPTINHIVERIAELPHFDIVSASLKTQVGGRGFPDGYRIS</sequence>
<evidence type="ECO:0000313" key="8">
    <source>
        <dbReference type="EMBL" id="PNY25649.1"/>
    </source>
</evidence>
<proteinExistence type="inferred from homology"/>
<evidence type="ECO:0000256" key="6">
    <source>
        <dbReference type="SAM" id="MobiDB-lite"/>
    </source>
</evidence>